<dbReference type="Proteomes" id="UP000297549">
    <property type="component" value="Unassembled WGS sequence"/>
</dbReference>
<comment type="caution">
    <text evidence="1">The sequence shown here is derived from an EMBL/GenBank/DDBJ whole genome shotgun (WGS) entry which is preliminary data.</text>
</comment>
<dbReference type="AlphaFoldDB" id="A0A4Z0Q7V1"/>
<dbReference type="NCBIfam" id="NF038153">
    <property type="entry name" value="lant_leader_L1a"/>
    <property type="match status" value="1"/>
</dbReference>
<protein>
    <submittedName>
        <fullName evidence="1">Uncharacterized protein</fullName>
    </submittedName>
</protein>
<evidence type="ECO:0000313" key="1">
    <source>
        <dbReference type="EMBL" id="TGE25506.1"/>
    </source>
</evidence>
<keyword evidence="2" id="KW-1185">Reference proteome</keyword>
<dbReference type="OrthoDB" id="9960480at2"/>
<dbReference type="EMBL" id="SRLC01000001">
    <property type="protein sequence ID" value="TGE25506.1"/>
    <property type="molecule type" value="Genomic_DNA"/>
</dbReference>
<evidence type="ECO:0000313" key="2">
    <source>
        <dbReference type="Proteomes" id="UP000297549"/>
    </source>
</evidence>
<dbReference type="InterPro" id="IPR058238">
    <property type="entry name" value="Lant_leader_dom"/>
</dbReference>
<gene>
    <name evidence="1" type="ORF">E5K00_10030</name>
</gene>
<reference evidence="1 2" key="1">
    <citation type="submission" date="2019-04" db="EMBL/GenBank/DDBJ databases">
        <authorList>
            <person name="Feng G."/>
            <person name="Zhang J."/>
            <person name="Zhu H."/>
        </authorList>
    </citation>
    <scope>NUCLEOTIDE SEQUENCE [LARGE SCALE GENOMIC DNA]</scope>
    <source>
        <strain evidence="1 2">JCM 31653</strain>
    </source>
</reference>
<sequence>MKKKQLDRKLSLNKQTLSELDAKAMGNIKGGLALKTETSDISAPCSNGCESEPYRTCNCV</sequence>
<dbReference type="RefSeq" id="WP_135463083.1">
    <property type="nucleotide sequence ID" value="NZ_SRLC01000001.1"/>
</dbReference>
<organism evidence="1 2">
    <name type="scientific">Hymenobacter aquaticus</name>
    <dbReference type="NCBI Taxonomy" id="1867101"/>
    <lineage>
        <taxon>Bacteria</taxon>
        <taxon>Pseudomonadati</taxon>
        <taxon>Bacteroidota</taxon>
        <taxon>Cytophagia</taxon>
        <taxon>Cytophagales</taxon>
        <taxon>Hymenobacteraceae</taxon>
        <taxon>Hymenobacter</taxon>
    </lineage>
</organism>
<name>A0A4Z0Q7V1_9BACT</name>
<proteinExistence type="predicted"/>
<accession>A0A4Z0Q7V1</accession>